<feature type="region of interest" description="Disordered" evidence="1">
    <location>
        <begin position="40"/>
        <end position="62"/>
    </location>
</feature>
<dbReference type="AlphaFoldDB" id="A0A239CQ57"/>
<protein>
    <recommendedName>
        <fullName evidence="5">Lipoprotein</fullName>
    </recommendedName>
</protein>
<accession>A0A239CQ57</accession>
<dbReference type="Proteomes" id="UP000198318">
    <property type="component" value="Unassembled WGS sequence"/>
</dbReference>
<keyword evidence="4" id="KW-1185">Reference proteome</keyword>
<sequence length="156" mass="16624">MGPRHHPRPITPRRRTPRGRAALLCAAALALPLAAGCSAKSDASGEKTAKPASLQELAQQTDCQVTGQRKVKDLEQGNCKTSLGRFVLVSFTTDAGMHSWLEEAKPWGGWYLVGARWVAVSQKPTLESLRKDLGGKIVQGDHHGSGQEGGHEGGHG</sequence>
<dbReference type="EMBL" id="FZOR01000001">
    <property type="protein sequence ID" value="SNS21644.1"/>
    <property type="molecule type" value="Genomic_DNA"/>
</dbReference>
<keyword evidence="2" id="KW-0732">Signal</keyword>
<reference evidence="3 4" key="1">
    <citation type="submission" date="2017-06" db="EMBL/GenBank/DDBJ databases">
        <authorList>
            <person name="Kim H.J."/>
            <person name="Triplett B.A."/>
        </authorList>
    </citation>
    <scope>NUCLEOTIDE SEQUENCE [LARGE SCALE GENOMIC DNA]</scope>
    <source>
        <strain evidence="3 4">DSM 44715</strain>
    </source>
</reference>
<name>A0A239CQ57_9ACTN</name>
<dbReference type="RefSeq" id="WP_245868161.1">
    <property type="nucleotide sequence ID" value="NZ_FZOR01000001.1"/>
</dbReference>
<evidence type="ECO:0000313" key="3">
    <source>
        <dbReference type="EMBL" id="SNS21644.1"/>
    </source>
</evidence>
<evidence type="ECO:0008006" key="5">
    <source>
        <dbReference type="Google" id="ProtNLM"/>
    </source>
</evidence>
<evidence type="ECO:0000256" key="1">
    <source>
        <dbReference type="SAM" id="MobiDB-lite"/>
    </source>
</evidence>
<organism evidence="3 4">
    <name type="scientific">Actinomadura meyerae</name>
    <dbReference type="NCBI Taxonomy" id="240840"/>
    <lineage>
        <taxon>Bacteria</taxon>
        <taxon>Bacillati</taxon>
        <taxon>Actinomycetota</taxon>
        <taxon>Actinomycetes</taxon>
        <taxon>Streptosporangiales</taxon>
        <taxon>Thermomonosporaceae</taxon>
        <taxon>Actinomadura</taxon>
    </lineage>
</organism>
<proteinExistence type="predicted"/>
<evidence type="ECO:0000313" key="4">
    <source>
        <dbReference type="Proteomes" id="UP000198318"/>
    </source>
</evidence>
<feature type="region of interest" description="Disordered" evidence="1">
    <location>
        <begin position="137"/>
        <end position="156"/>
    </location>
</feature>
<feature type="signal peptide" evidence="2">
    <location>
        <begin position="1"/>
        <end position="35"/>
    </location>
</feature>
<gene>
    <name evidence="3" type="ORF">SAMN05443665_1001524</name>
</gene>
<evidence type="ECO:0000256" key="2">
    <source>
        <dbReference type="SAM" id="SignalP"/>
    </source>
</evidence>
<feature type="chain" id="PRO_5039077320" description="Lipoprotein" evidence="2">
    <location>
        <begin position="36"/>
        <end position="156"/>
    </location>
</feature>